<dbReference type="EMBL" id="ATNM01000193">
    <property type="protein sequence ID" value="EPR65354.1"/>
    <property type="molecule type" value="Genomic_DNA"/>
</dbReference>
<feature type="region of interest" description="Disordered" evidence="1">
    <location>
        <begin position="1"/>
        <end position="39"/>
    </location>
</feature>
<proteinExistence type="predicted"/>
<dbReference type="Proteomes" id="UP000014974">
    <property type="component" value="Unassembled WGS sequence"/>
</dbReference>
<organism evidence="2 3">
    <name type="scientific">Cyclobacterium qasimii M12-11B</name>
    <dbReference type="NCBI Taxonomy" id="641524"/>
    <lineage>
        <taxon>Bacteria</taxon>
        <taxon>Pseudomonadati</taxon>
        <taxon>Bacteroidota</taxon>
        <taxon>Cytophagia</taxon>
        <taxon>Cytophagales</taxon>
        <taxon>Cyclobacteriaceae</taxon>
        <taxon>Cyclobacterium</taxon>
    </lineage>
</organism>
<evidence type="ECO:0000256" key="1">
    <source>
        <dbReference type="SAM" id="MobiDB-lite"/>
    </source>
</evidence>
<evidence type="ECO:0000313" key="2">
    <source>
        <dbReference type="EMBL" id="EPR65354.1"/>
    </source>
</evidence>
<name>S7WF18_9BACT</name>
<reference evidence="2 3" key="1">
    <citation type="journal article" date="2013" name="Genome Announc.">
        <title>Draft Genome Sequence of Cyclobacterium qasimii Strain M12-11BT, Isolated from Arctic Marine Sediment.</title>
        <authorList>
            <person name="Shivaji S."/>
            <person name="Ara S."/>
            <person name="Singh A."/>
            <person name="Kumar Pinnaka A."/>
        </authorList>
    </citation>
    <scope>NUCLEOTIDE SEQUENCE [LARGE SCALE GENOMIC DNA]</scope>
    <source>
        <strain evidence="2 3">M12-11B</strain>
    </source>
</reference>
<protein>
    <submittedName>
        <fullName evidence="2">Uncharacterized protein</fullName>
    </submittedName>
</protein>
<dbReference type="AlphaFoldDB" id="S7WF18"/>
<accession>S7WF18</accession>
<gene>
    <name evidence="2" type="ORF">ADICYQ_5563</name>
</gene>
<evidence type="ECO:0000313" key="3">
    <source>
        <dbReference type="Proteomes" id="UP000014974"/>
    </source>
</evidence>
<sequence length="39" mass="4290">MVITTQNGDSNREDIGNDHQSNGKGKFQKLSIDKGKDGR</sequence>
<comment type="caution">
    <text evidence="2">The sequence shown here is derived from an EMBL/GenBank/DDBJ whole genome shotgun (WGS) entry which is preliminary data.</text>
</comment>